<feature type="compositionally biased region" description="Low complexity" evidence="1">
    <location>
        <begin position="161"/>
        <end position="179"/>
    </location>
</feature>
<dbReference type="Gene3D" id="3.30.1150.10">
    <property type="match status" value="1"/>
</dbReference>
<proteinExistence type="predicted"/>
<evidence type="ECO:0000256" key="1">
    <source>
        <dbReference type="SAM" id="MobiDB-lite"/>
    </source>
</evidence>
<gene>
    <name evidence="2" type="ORF">H2509_08995</name>
</gene>
<dbReference type="Proteomes" id="UP000541109">
    <property type="component" value="Unassembled WGS sequence"/>
</dbReference>
<dbReference type="AlphaFoldDB" id="A0A839AEC7"/>
<accession>A0A839AEC7</accession>
<sequence length="327" mass="34605">MRAGLIASTVGHLAILLWGVIAFPDARPFDVPPVDSLPVDLVPISDLTKLRKGEKTAELREEEAPKPTEKKAEAPQPDAKTGDAKKEQPTPSVPEAKNQPSKAQPTPAPTPPAQKTPEPPAPKEVAEPQPAPQPAPAPVAEKAPTPEPQKVEEAPKVAEATPVKVTPRSKPTPPKRTQTARTEEKKKDFDTTDIAALLNKVDPSGGGTQASSTPASLGSDKGQSNVQMTQSELDALRGQIARCWNPPVGAAGADDLNVRLKVSFTQGGDVDQLPQVMNSSGNPSFGIAAESAKRAVLRCAPYSLPVAKYDAWREVIINFDPRELLGG</sequence>
<comment type="caution">
    <text evidence="2">The sequence shown here is derived from an EMBL/GenBank/DDBJ whole genome shotgun (WGS) entry which is preliminary data.</text>
</comment>
<dbReference type="SUPFAM" id="SSF74653">
    <property type="entry name" value="TolA/TonB C-terminal domain"/>
    <property type="match status" value="1"/>
</dbReference>
<feature type="compositionally biased region" description="Pro residues" evidence="1">
    <location>
        <begin position="106"/>
        <end position="122"/>
    </location>
</feature>
<protein>
    <submittedName>
        <fullName evidence="2">Cell envelope integrity protein TolA</fullName>
    </submittedName>
</protein>
<name>A0A839AEC7_9HYPH</name>
<feature type="compositionally biased region" description="Basic and acidic residues" evidence="1">
    <location>
        <begin position="52"/>
        <end position="73"/>
    </location>
</feature>
<evidence type="ECO:0000313" key="2">
    <source>
        <dbReference type="EMBL" id="MBA5777262.1"/>
    </source>
</evidence>
<organism evidence="2 3">
    <name type="scientific">Stappia albiluteola</name>
    <dbReference type="NCBI Taxonomy" id="2758565"/>
    <lineage>
        <taxon>Bacteria</taxon>
        <taxon>Pseudomonadati</taxon>
        <taxon>Pseudomonadota</taxon>
        <taxon>Alphaproteobacteria</taxon>
        <taxon>Hyphomicrobiales</taxon>
        <taxon>Stappiaceae</taxon>
        <taxon>Stappia</taxon>
    </lineage>
</organism>
<keyword evidence="3" id="KW-1185">Reference proteome</keyword>
<feature type="region of interest" description="Disordered" evidence="1">
    <location>
        <begin position="52"/>
        <end position="223"/>
    </location>
</feature>
<feature type="compositionally biased region" description="Polar residues" evidence="1">
    <location>
        <begin position="209"/>
        <end position="223"/>
    </location>
</feature>
<feature type="compositionally biased region" description="Basic and acidic residues" evidence="1">
    <location>
        <begin position="181"/>
        <end position="190"/>
    </location>
</feature>
<dbReference type="RefSeq" id="WP_182164482.1">
    <property type="nucleotide sequence ID" value="NZ_JACFXV010000048.1"/>
</dbReference>
<dbReference type="EMBL" id="JACFXV010000048">
    <property type="protein sequence ID" value="MBA5777262.1"/>
    <property type="molecule type" value="Genomic_DNA"/>
</dbReference>
<evidence type="ECO:0000313" key="3">
    <source>
        <dbReference type="Proteomes" id="UP000541109"/>
    </source>
</evidence>
<reference evidence="2 3" key="1">
    <citation type="submission" date="2020-07" db="EMBL/GenBank/DDBJ databases">
        <title>Stappia sp., F7233, whole genome shotgun sequencing project.</title>
        <authorList>
            <person name="Jiang S."/>
            <person name="Liu Z.W."/>
            <person name="Du Z.J."/>
        </authorList>
    </citation>
    <scope>NUCLEOTIDE SEQUENCE [LARGE SCALE GENOMIC DNA]</scope>
    <source>
        <strain evidence="2 3">F7233</strain>
    </source>
</reference>